<dbReference type="EMBL" id="JANPWB010000014">
    <property type="protein sequence ID" value="KAJ1100293.1"/>
    <property type="molecule type" value="Genomic_DNA"/>
</dbReference>
<comment type="caution">
    <text evidence="2">The sequence shown here is derived from an EMBL/GenBank/DDBJ whole genome shotgun (WGS) entry which is preliminary data.</text>
</comment>
<organism evidence="2 3">
    <name type="scientific">Pleurodeles waltl</name>
    <name type="common">Iberian ribbed newt</name>
    <dbReference type="NCBI Taxonomy" id="8319"/>
    <lineage>
        <taxon>Eukaryota</taxon>
        <taxon>Metazoa</taxon>
        <taxon>Chordata</taxon>
        <taxon>Craniata</taxon>
        <taxon>Vertebrata</taxon>
        <taxon>Euteleostomi</taxon>
        <taxon>Amphibia</taxon>
        <taxon>Batrachia</taxon>
        <taxon>Caudata</taxon>
        <taxon>Salamandroidea</taxon>
        <taxon>Salamandridae</taxon>
        <taxon>Pleurodelinae</taxon>
        <taxon>Pleurodeles</taxon>
    </lineage>
</organism>
<evidence type="ECO:0000313" key="2">
    <source>
        <dbReference type="EMBL" id="KAJ1100293.1"/>
    </source>
</evidence>
<accession>A0AAV7MEF8</accession>
<dbReference type="AlphaFoldDB" id="A0AAV7MEF8"/>
<sequence>MGPLQGERGAESARLEAAPRDGEPSSGRSLGLLEPGAVFRAPRVGAPSEGPEERGRLLPAAGESRRQLGPGEDRWA</sequence>
<proteinExistence type="predicted"/>
<evidence type="ECO:0000313" key="3">
    <source>
        <dbReference type="Proteomes" id="UP001066276"/>
    </source>
</evidence>
<feature type="compositionally biased region" description="Basic and acidic residues" evidence="1">
    <location>
        <begin position="8"/>
        <end position="23"/>
    </location>
</feature>
<name>A0AAV7MEF8_PLEWA</name>
<reference evidence="2" key="1">
    <citation type="journal article" date="2022" name="bioRxiv">
        <title>Sequencing and chromosome-scale assembly of the giantPleurodeles waltlgenome.</title>
        <authorList>
            <person name="Brown T."/>
            <person name="Elewa A."/>
            <person name="Iarovenko S."/>
            <person name="Subramanian E."/>
            <person name="Araus A.J."/>
            <person name="Petzold A."/>
            <person name="Susuki M."/>
            <person name="Suzuki K.-i.T."/>
            <person name="Hayashi T."/>
            <person name="Toyoda A."/>
            <person name="Oliveira C."/>
            <person name="Osipova E."/>
            <person name="Leigh N.D."/>
            <person name="Simon A."/>
            <person name="Yun M.H."/>
        </authorList>
    </citation>
    <scope>NUCLEOTIDE SEQUENCE</scope>
    <source>
        <strain evidence="2">20211129_DDA</strain>
        <tissue evidence="2">Liver</tissue>
    </source>
</reference>
<dbReference type="Proteomes" id="UP001066276">
    <property type="component" value="Chromosome 10"/>
</dbReference>
<protein>
    <submittedName>
        <fullName evidence="2">Uncharacterized protein</fullName>
    </submittedName>
</protein>
<keyword evidence="3" id="KW-1185">Reference proteome</keyword>
<gene>
    <name evidence="2" type="ORF">NDU88_005379</name>
</gene>
<evidence type="ECO:0000256" key="1">
    <source>
        <dbReference type="SAM" id="MobiDB-lite"/>
    </source>
</evidence>
<feature type="compositionally biased region" description="Basic and acidic residues" evidence="1">
    <location>
        <begin position="63"/>
        <end position="76"/>
    </location>
</feature>
<feature type="region of interest" description="Disordered" evidence="1">
    <location>
        <begin position="1"/>
        <end position="76"/>
    </location>
</feature>